<keyword evidence="3" id="KW-1185">Reference proteome</keyword>
<keyword evidence="1" id="KW-0732">Signal</keyword>
<feature type="signal peptide" evidence="1">
    <location>
        <begin position="1"/>
        <end position="22"/>
    </location>
</feature>
<reference evidence="2" key="1">
    <citation type="submission" date="2022-07" db="EMBL/GenBank/DDBJ databases">
        <title>Phylogenomic reconstructions and comparative analyses of Kickxellomycotina fungi.</title>
        <authorList>
            <person name="Reynolds N.K."/>
            <person name="Stajich J.E."/>
            <person name="Barry K."/>
            <person name="Grigoriev I.V."/>
            <person name="Crous P."/>
            <person name="Smith M.E."/>
        </authorList>
    </citation>
    <scope>NUCLEOTIDE SEQUENCE</scope>
    <source>
        <strain evidence="2">RSA 567</strain>
    </source>
</reference>
<protein>
    <recommendedName>
        <fullName evidence="4">Hydrophobic surface binding protein A-domain-containing protein</fullName>
    </recommendedName>
</protein>
<evidence type="ECO:0000313" key="3">
    <source>
        <dbReference type="Proteomes" id="UP001151582"/>
    </source>
</evidence>
<proteinExistence type="predicted"/>
<name>A0A9W8B741_9FUNG</name>
<gene>
    <name evidence="2" type="ORF">H4R34_000981</name>
</gene>
<feature type="chain" id="PRO_5040797190" description="Hydrophobic surface binding protein A-domain-containing protein" evidence="1">
    <location>
        <begin position="23"/>
        <end position="203"/>
    </location>
</feature>
<comment type="caution">
    <text evidence="2">The sequence shown here is derived from an EMBL/GenBank/DDBJ whole genome shotgun (WGS) entry which is preliminary data.</text>
</comment>
<organism evidence="2 3">
    <name type="scientific">Dimargaris verticillata</name>
    <dbReference type="NCBI Taxonomy" id="2761393"/>
    <lineage>
        <taxon>Eukaryota</taxon>
        <taxon>Fungi</taxon>
        <taxon>Fungi incertae sedis</taxon>
        <taxon>Zoopagomycota</taxon>
        <taxon>Kickxellomycotina</taxon>
        <taxon>Dimargaritomycetes</taxon>
        <taxon>Dimargaritales</taxon>
        <taxon>Dimargaritaceae</taxon>
        <taxon>Dimargaris</taxon>
    </lineage>
</organism>
<dbReference type="OrthoDB" id="10417404at2759"/>
<dbReference type="EMBL" id="JANBQB010000036">
    <property type="protein sequence ID" value="KAJ1983926.1"/>
    <property type="molecule type" value="Genomic_DNA"/>
</dbReference>
<accession>A0A9W8B741</accession>
<dbReference type="Proteomes" id="UP001151582">
    <property type="component" value="Unassembled WGS sequence"/>
</dbReference>
<sequence length="203" mass="21732">MKSVLILGTLVVLATFAQLPVAARPTDSPTDKPKSPVDLSKIEVPSITLASRLRDNLEEFGDSKRTVKLTDTSMFKYVKSEESGNDGDFITKTFKESGKAGLAKVVDALVSQGKDIIDAAPNKLALASAAEELADLKMDSTNGDELGAVQAVHAAFNKLETMIPDGSFRVKGYFASVSAKLECIEQQIEDSHARAEAKAKSKN</sequence>
<evidence type="ECO:0000313" key="2">
    <source>
        <dbReference type="EMBL" id="KAJ1983926.1"/>
    </source>
</evidence>
<dbReference type="AlphaFoldDB" id="A0A9W8B741"/>
<evidence type="ECO:0008006" key="4">
    <source>
        <dbReference type="Google" id="ProtNLM"/>
    </source>
</evidence>
<evidence type="ECO:0000256" key="1">
    <source>
        <dbReference type="SAM" id="SignalP"/>
    </source>
</evidence>